<dbReference type="InterPro" id="IPR036116">
    <property type="entry name" value="FN3_sf"/>
</dbReference>
<dbReference type="VEuPathDB" id="FungiDB:TERG_01144"/>
<dbReference type="Gene3D" id="2.60.40.10">
    <property type="entry name" value="Immunoglobulins"/>
    <property type="match status" value="2"/>
</dbReference>
<dbReference type="SMART" id="SM00060">
    <property type="entry name" value="FN3"/>
    <property type="match status" value="2"/>
</dbReference>
<dbReference type="Proteomes" id="UP000243015">
    <property type="component" value="Unassembled WGS sequence"/>
</dbReference>
<name>A0A178ES52_TRIRU</name>
<evidence type="ECO:0000313" key="3">
    <source>
        <dbReference type="EMBL" id="OAL62900.1"/>
    </source>
</evidence>
<gene>
    <name evidence="3" type="ORF">A7C99_5284</name>
</gene>
<dbReference type="PROSITE" id="PS50853">
    <property type="entry name" value="FN3"/>
    <property type="match status" value="1"/>
</dbReference>
<feature type="compositionally biased region" description="Pro residues" evidence="1">
    <location>
        <begin position="301"/>
        <end position="317"/>
    </location>
</feature>
<evidence type="ECO:0000256" key="1">
    <source>
        <dbReference type="SAM" id="MobiDB-lite"/>
    </source>
</evidence>
<dbReference type="InterPro" id="IPR013783">
    <property type="entry name" value="Ig-like_fold"/>
</dbReference>
<protein>
    <recommendedName>
        <fullName evidence="2">Fibronectin type-III domain-containing protein</fullName>
    </recommendedName>
</protein>
<sequence length="365" mass="39755">MIAKGTVRPVHIYSKDDKGEEYESFAIFDERPEKVTDGEPGEQIDSGSVIPVTKTEPTIQVISRQPDSCESTPSKLMQNTVSTALELIPQYHWKVSSRVITVWILDIGERDVEIFNGPAAVLLGTTSTGFDVSWDPPTGPYTDSITQYEILYWDKDEECAFITSAGFLSSPARIKCLVPGHRYLVAPITWNAAGGEFPKIVSSVMVGRGTPPPSSGLEIYANYPTTVELTWAASPNAAGYRLWSHNVNKPDNISQAQNNTVEMTCSDQYPLFPGTWNYDWCVSAYNGNAEFAKGKCVLDPSPRPSPAQKRCPPPPEWCPAGSGPKFPGGGGGGSEDSTPTGPDGPVPTNSSRPLAYQHQWLVQRP</sequence>
<dbReference type="AlphaFoldDB" id="A0A178ES52"/>
<comment type="caution">
    <text evidence="3">The sequence shown here is derived from an EMBL/GenBank/DDBJ whole genome shotgun (WGS) entry which is preliminary data.</text>
</comment>
<dbReference type="EMBL" id="LHPM01000018">
    <property type="protein sequence ID" value="OAL62900.1"/>
    <property type="molecule type" value="Genomic_DNA"/>
</dbReference>
<evidence type="ECO:0000259" key="2">
    <source>
        <dbReference type="PROSITE" id="PS50853"/>
    </source>
</evidence>
<dbReference type="InterPro" id="IPR003961">
    <property type="entry name" value="FN3_dom"/>
</dbReference>
<dbReference type="Pfam" id="PF00041">
    <property type="entry name" value="fn3"/>
    <property type="match status" value="1"/>
</dbReference>
<reference evidence="3 4" key="1">
    <citation type="submission" date="2016-05" db="EMBL/GenBank/DDBJ databases">
        <title>Genome sequencing of Trichophyton rubrum CMCC(F)T1i isolated from hair.</title>
        <authorList>
            <person name="Zhan P."/>
            <person name="Tao Y."/>
            <person name="Liu W."/>
        </authorList>
    </citation>
    <scope>NUCLEOTIDE SEQUENCE [LARGE SCALE GENOMIC DNA]</scope>
    <source>
        <strain evidence="4">CMCC(F)T1i</strain>
    </source>
</reference>
<proteinExistence type="predicted"/>
<dbReference type="SUPFAM" id="SSF49265">
    <property type="entry name" value="Fibronectin type III"/>
    <property type="match status" value="1"/>
</dbReference>
<feature type="domain" description="Fibronectin type-III" evidence="2">
    <location>
        <begin position="117"/>
        <end position="213"/>
    </location>
</feature>
<evidence type="ECO:0000313" key="4">
    <source>
        <dbReference type="Proteomes" id="UP000243015"/>
    </source>
</evidence>
<accession>A0A178ES52</accession>
<dbReference type="CDD" id="cd00063">
    <property type="entry name" value="FN3"/>
    <property type="match status" value="1"/>
</dbReference>
<feature type="region of interest" description="Disordered" evidence="1">
    <location>
        <begin position="301"/>
        <end position="365"/>
    </location>
</feature>
<organism evidence="3 4">
    <name type="scientific">Trichophyton rubrum</name>
    <name type="common">Athlete's foot fungus</name>
    <name type="synonym">Epidermophyton rubrum</name>
    <dbReference type="NCBI Taxonomy" id="5551"/>
    <lineage>
        <taxon>Eukaryota</taxon>
        <taxon>Fungi</taxon>
        <taxon>Dikarya</taxon>
        <taxon>Ascomycota</taxon>
        <taxon>Pezizomycotina</taxon>
        <taxon>Eurotiomycetes</taxon>
        <taxon>Eurotiomycetidae</taxon>
        <taxon>Onygenales</taxon>
        <taxon>Arthrodermataceae</taxon>
        <taxon>Trichophyton</taxon>
    </lineage>
</organism>